<dbReference type="AlphaFoldDB" id="A0A2D4I7C8"/>
<reference evidence="1" key="1">
    <citation type="submission" date="2017-07" db="EMBL/GenBank/DDBJ databases">
        <authorList>
            <person name="Mikheyev A."/>
            <person name="Grau M."/>
        </authorList>
    </citation>
    <scope>NUCLEOTIDE SEQUENCE</scope>
    <source>
        <tissue evidence="1">Venom_gland</tissue>
    </source>
</reference>
<accession>A0A2D4I7C8</accession>
<name>A0A2D4I7C8_MICLE</name>
<proteinExistence type="predicted"/>
<organism evidence="1">
    <name type="scientific">Micrurus lemniscatus lemniscatus</name>
    <dbReference type="NCBI Taxonomy" id="129467"/>
    <lineage>
        <taxon>Eukaryota</taxon>
        <taxon>Metazoa</taxon>
        <taxon>Chordata</taxon>
        <taxon>Craniata</taxon>
        <taxon>Vertebrata</taxon>
        <taxon>Euteleostomi</taxon>
        <taxon>Lepidosauria</taxon>
        <taxon>Squamata</taxon>
        <taxon>Bifurcata</taxon>
        <taxon>Unidentata</taxon>
        <taxon>Episquamata</taxon>
        <taxon>Toxicofera</taxon>
        <taxon>Serpentes</taxon>
        <taxon>Colubroidea</taxon>
        <taxon>Elapidae</taxon>
        <taxon>Elapinae</taxon>
        <taxon>Micrurus</taxon>
    </lineage>
</organism>
<evidence type="ECO:0000313" key="1">
    <source>
        <dbReference type="EMBL" id="LAA80116.1"/>
    </source>
</evidence>
<sequence>MINFSCPDTVWVCSQKLELKRGLKIYLKGKVSPAQSCLTLGTGVHLHFLVERSQCCPNTFLWSCVQRDYKLRCTKSCSKSICNPKNCIRVYSVCYFRKPFQYKLKTTG</sequence>
<dbReference type="EMBL" id="IACK01085276">
    <property type="protein sequence ID" value="LAA80116.1"/>
    <property type="molecule type" value="Transcribed_RNA"/>
</dbReference>
<protein>
    <submittedName>
        <fullName evidence="1">Uncharacterized protein</fullName>
    </submittedName>
</protein>
<reference evidence="1" key="2">
    <citation type="submission" date="2017-11" db="EMBL/GenBank/DDBJ databases">
        <title>Coralsnake Venomics: Analyses of Venom Gland Transcriptomes and Proteomes of Six Brazilian Taxa.</title>
        <authorList>
            <person name="Aird S.D."/>
            <person name="Jorge da Silva N."/>
            <person name="Qiu L."/>
            <person name="Villar-Briones A."/>
            <person name="Aparecida-Saddi V."/>
            <person name="Campos-Telles M.P."/>
            <person name="Grau M."/>
            <person name="Mikheyev A.S."/>
        </authorList>
    </citation>
    <scope>NUCLEOTIDE SEQUENCE</scope>
    <source>
        <tissue evidence="1">Venom_gland</tissue>
    </source>
</reference>